<dbReference type="EMBL" id="FNXY01000002">
    <property type="protein sequence ID" value="SEI58603.1"/>
    <property type="molecule type" value="Genomic_DNA"/>
</dbReference>
<evidence type="ECO:0000313" key="2">
    <source>
        <dbReference type="Proteomes" id="UP000199532"/>
    </source>
</evidence>
<reference evidence="1 2" key="1">
    <citation type="submission" date="2016-10" db="EMBL/GenBank/DDBJ databases">
        <authorList>
            <person name="de Groot N.N."/>
        </authorList>
    </citation>
    <scope>NUCLEOTIDE SEQUENCE [LARGE SCALE GENOMIC DNA]</scope>
    <source>
        <strain evidence="1 2">DSM 19938</strain>
    </source>
</reference>
<accession>A0A1H6RS66</accession>
<dbReference type="STRING" id="408657.SAMN04487995_1498"/>
<dbReference type="Proteomes" id="UP000199532">
    <property type="component" value="Unassembled WGS sequence"/>
</dbReference>
<protein>
    <submittedName>
        <fullName evidence="1">Uncharacterized protein</fullName>
    </submittedName>
</protein>
<sequence>MKHTLCFIGIFILNVTKDTKLYLLEIQQNLPHFGSAESRNEALLLFRENFGLPDGKRQKYCHFPYWSDT</sequence>
<dbReference type="AlphaFoldDB" id="A0A1H6RS66"/>
<name>A0A1H6RS66_9BACT</name>
<proteinExistence type="predicted"/>
<organism evidence="1 2">
    <name type="scientific">Dyadobacter koreensis</name>
    <dbReference type="NCBI Taxonomy" id="408657"/>
    <lineage>
        <taxon>Bacteria</taxon>
        <taxon>Pseudomonadati</taxon>
        <taxon>Bacteroidota</taxon>
        <taxon>Cytophagia</taxon>
        <taxon>Cytophagales</taxon>
        <taxon>Spirosomataceae</taxon>
        <taxon>Dyadobacter</taxon>
    </lineage>
</organism>
<keyword evidence="2" id="KW-1185">Reference proteome</keyword>
<gene>
    <name evidence="1" type="ORF">SAMN04487995_1498</name>
</gene>
<evidence type="ECO:0000313" key="1">
    <source>
        <dbReference type="EMBL" id="SEI58603.1"/>
    </source>
</evidence>